<dbReference type="InterPro" id="IPR045152">
    <property type="entry name" value="EDC4-like"/>
</dbReference>
<evidence type="ECO:0000256" key="4">
    <source>
        <dbReference type="ARBA" id="ARBA00022574"/>
    </source>
</evidence>
<sequence>MSNFFDNLLKASQSQQAAAVTPPGLPPKVDGALAGQTLLNMLQQKSMGASAPAPHHEESEADRHLKTMLYNSNMPKLNVKSSGKPPLSIHLHDALEGVNRDSSPFKTQPGTVLCGAYVSYEFDNSTLTGVPSSTTQICKIKNSCSPEQIRRIVATHSENQYLIYAIQPPAHQPNQGGKIRVLDQATGARALLTGHSGLVHDVLLCPWNPSLVVSLANDGIAILWSIDEDTSKKSPENDGATPEMLWKQICSIKSGREVFKAVAWHPSLPILGIARGPSIEIWDLGDVIAPDDGDDDEEELSPTIPPMFTNTPADPRLICLQGHREAVNTLCFSPDGNSICSGGDDGAVCVWSWNREEDKLSRMFSPDDGRPINVVHWPRASKFSIPSSDRLIFVQCDSHRNVQIWDVMGDTPCSRLDLPPGKNKITLQNMAVDSTASYIIVPFNGDELFGFFVIHVLRRPSPSSSNLTTGSANGSDDENVGLPELDPIGCRFDYVLPYTVPHLILSIDAVGSDESASSIRIFTVQRHAVQVIELNELQCPASISGRPESSRSPDAAQSLSSTPASLSNEDRNRSSVSFSREPPPPVSTMSPMGESVRPAFPMIKHVVKRQSAIQPVAASPTTPSSILHRSQSGSALSTRVSNETPKPRYPSTSRASSPANRYQGSEVDLNQVLLNHFDGLRSELAAERKARDKEEIRRTKQLLESVSKTINVVIPERVDQAIARVVNAAVDSKILPMLENAVSNVIQHHIRDLPNVLRQPLMDSFRESFEDQLLPAFRASFGTMFQQINGTLETGLRQQQESHAYASTSPNESLDSIIGLLRDIDRKVSQQRVPGGDAGAVTDPKPELTLLIEEGQIDEAFTKALNLGDANIVFWLCSQLQPSALHYTGPHHCTPPVLLSLAQQISFHLTESDNSVTMQLEWLREALLALSSRPRLDQIAAHLPAVISQIRTNINQRSSDFNVEQQTIARMVVFVITTLASK</sequence>
<protein>
    <recommendedName>
        <fullName evidence="8">Enhancer of mRNA-decapping protein 4 C-terminal domain-containing protein</fullName>
    </recommendedName>
</protein>
<comment type="subcellular location">
    <subcellularLocation>
        <location evidence="1">Cytoplasm</location>
        <location evidence="1">P-body</location>
    </subcellularLocation>
</comment>
<evidence type="ECO:0000256" key="3">
    <source>
        <dbReference type="ARBA" id="ARBA00022490"/>
    </source>
</evidence>
<feature type="region of interest" description="Disordered" evidence="7">
    <location>
        <begin position="542"/>
        <end position="595"/>
    </location>
</feature>
<evidence type="ECO:0000256" key="2">
    <source>
        <dbReference type="ARBA" id="ARBA00009639"/>
    </source>
</evidence>
<proteinExistence type="inferred from homology"/>
<organism evidence="9">
    <name type="scientific">Spongospora subterranea</name>
    <dbReference type="NCBI Taxonomy" id="70186"/>
    <lineage>
        <taxon>Eukaryota</taxon>
        <taxon>Sar</taxon>
        <taxon>Rhizaria</taxon>
        <taxon>Endomyxa</taxon>
        <taxon>Phytomyxea</taxon>
        <taxon>Plasmodiophorida</taxon>
        <taxon>Plasmodiophoridae</taxon>
        <taxon>Spongospora</taxon>
    </lineage>
</organism>
<evidence type="ECO:0000256" key="5">
    <source>
        <dbReference type="ARBA" id="ARBA00022737"/>
    </source>
</evidence>
<evidence type="ECO:0000313" key="9">
    <source>
        <dbReference type="EMBL" id="CRZ09588.1"/>
    </source>
</evidence>
<feature type="repeat" description="WD" evidence="6">
    <location>
        <begin position="320"/>
        <end position="361"/>
    </location>
</feature>
<dbReference type="InterPro" id="IPR015943">
    <property type="entry name" value="WD40/YVTN_repeat-like_dom_sf"/>
</dbReference>
<evidence type="ECO:0000256" key="7">
    <source>
        <dbReference type="SAM" id="MobiDB-lite"/>
    </source>
</evidence>
<dbReference type="GO" id="GO:0000932">
    <property type="term" value="C:P-body"/>
    <property type="evidence" value="ECO:0007669"/>
    <property type="project" value="UniProtKB-SubCell"/>
</dbReference>
<dbReference type="PANTHER" id="PTHR15598:SF5">
    <property type="entry name" value="ENHANCER OF MRNA-DECAPPING PROTEIN 4"/>
    <property type="match status" value="1"/>
</dbReference>
<dbReference type="Pfam" id="PF00400">
    <property type="entry name" value="WD40"/>
    <property type="match status" value="1"/>
</dbReference>
<feature type="compositionally biased region" description="Polar residues" evidence="7">
    <location>
        <begin position="619"/>
        <end position="663"/>
    </location>
</feature>
<keyword evidence="3" id="KW-0963">Cytoplasm</keyword>
<dbReference type="PROSITE" id="PS50082">
    <property type="entry name" value="WD_REPEATS_2"/>
    <property type="match status" value="1"/>
</dbReference>
<comment type="similarity">
    <text evidence="2">Belongs to the WD repeat EDC4 family.</text>
</comment>
<dbReference type="PROSITE" id="PS50294">
    <property type="entry name" value="WD_REPEATS_REGION"/>
    <property type="match status" value="1"/>
</dbReference>
<evidence type="ECO:0000259" key="8">
    <source>
        <dbReference type="Pfam" id="PF21289"/>
    </source>
</evidence>
<evidence type="ECO:0000256" key="1">
    <source>
        <dbReference type="ARBA" id="ARBA00004201"/>
    </source>
</evidence>
<evidence type="ECO:0000256" key="6">
    <source>
        <dbReference type="PROSITE-ProRule" id="PRU00221"/>
    </source>
</evidence>
<reference evidence="9" key="1">
    <citation type="submission" date="2015-04" db="EMBL/GenBank/DDBJ databases">
        <title>The genome sequence of the plant pathogenic Rhizarian Plasmodiophora brassicae reveals insights in its biotrophic life cycle and the origin of chitin synthesis.</title>
        <authorList>
            <person name="Schwelm A."/>
            <person name="Fogelqvist J."/>
            <person name="Knaust A."/>
            <person name="Julke S."/>
            <person name="Lilja T."/>
            <person name="Dhandapani V."/>
            <person name="Bonilla-Rosso G."/>
            <person name="Karlsson M."/>
            <person name="Shevchenko A."/>
            <person name="Choi S.R."/>
            <person name="Kim H.G."/>
            <person name="Park J.Y."/>
            <person name="Lim Y.P."/>
            <person name="Ludwig-Muller J."/>
            <person name="Dixelius C."/>
        </authorList>
    </citation>
    <scope>NUCLEOTIDE SEQUENCE</scope>
    <source>
        <tissue evidence="9">Potato root galls</tissue>
    </source>
</reference>
<name>A0A0H5R633_9EUKA</name>
<dbReference type="EMBL" id="HACM01009146">
    <property type="protein sequence ID" value="CRZ09588.1"/>
    <property type="molecule type" value="Transcribed_RNA"/>
</dbReference>
<dbReference type="SUPFAM" id="SSF50978">
    <property type="entry name" value="WD40 repeat-like"/>
    <property type="match status" value="1"/>
</dbReference>
<dbReference type="Gene3D" id="1.10.220.100">
    <property type="entry name" value="conserved c-terminal region of ge- 1"/>
    <property type="match status" value="1"/>
</dbReference>
<dbReference type="AlphaFoldDB" id="A0A0H5R633"/>
<dbReference type="Pfam" id="PF21289">
    <property type="entry name" value="EDC4_C"/>
    <property type="match status" value="1"/>
</dbReference>
<dbReference type="PANTHER" id="PTHR15598">
    <property type="entry name" value="ENHANCER OF MRNA-DECAPPING PROTEIN 4"/>
    <property type="match status" value="1"/>
</dbReference>
<feature type="region of interest" description="Disordered" evidence="7">
    <location>
        <begin position="614"/>
        <end position="664"/>
    </location>
</feature>
<dbReference type="InterPro" id="IPR001680">
    <property type="entry name" value="WD40_rpt"/>
</dbReference>
<dbReference type="InterPro" id="IPR036322">
    <property type="entry name" value="WD40_repeat_dom_sf"/>
</dbReference>
<dbReference type="SMART" id="SM00320">
    <property type="entry name" value="WD40"/>
    <property type="match status" value="2"/>
</dbReference>
<feature type="compositionally biased region" description="Polar residues" evidence="7">
    <location>
        <begin position="550"/>
        <end position="567"/>
    </location>
</feature>
<dbReference type="Gene3D" id="2.130.10.10">
    <property type="entry name" value="YVTN repeat-like/Quinoprotein amine dehydrogenase"/>
    <property type="match status" value="1"/>
</dbReference>
<dbReference type="InterPro" id="IPR049404">
    <property type="entry name" value="EDC4_C"/>
</dbReference>
<accession>A0A0H5R633</accession>
<feature type="domain" description="Enhancer of mRNA-decapping protein 4 C-terminal" evidence="8">
    <location>
        <begin position="851"/>
        <end position="957"/>
    </location>
</feature>
<keyword evidence="5" id="KW-0677">Repeat</keyword>
<dbReference type="GO" id="GO:0031087">
    <property type="term" value="P:deadenylation-independent decapping of nuclear-transcribed mRNA"/>
    <property type="evidence" value="ECO:0007669"/>
    <property type="project" value="InterPro"/>
</dbReference>
<keyword evidence="4 6" id="KW-0853">WD repeat</keyword>
<dbReference type="InterPro" id="IPR044938">
    <property type="entry name" value="EDC4_C_sf"/>
</dbReference>